<dbReference type="RefSeq" id="WP_188082399.1">
    <property type="nucleotide sequence ID" value="NZ_JACIEU010000009.1"/>
</dbReference>
<keyword evidence="1" id="KW-1133">Transmembrane helix</keyword>
<keyword evidence="1" id="KW-0812">Transmembrane</keyword>
<feature type="transmembrane region" description="Helical" evidence="1">
    <location>
        <begin position="62"/>
        <end position="81"/>
    </location>
</feature>
<feature type="transmembrane region" description="Helical" evidence="1">
    <location>
        <begin position="141"/>
        <end position="160"/>
    </location>
</feature>
<feature type="transmembrane region" description="Helical" evidence="1">
    <location>
        <begin position="201"/>
        <end position="222"/>
    </location>
</feature>
<name>A0A7W6LST0_9SPHN</name>
<comment type="caution">
    <text evidence="2">The sequence shown here is derived from an EMBL/GenBank/DDBJ whole genome shotgun (WGS) entry which is preliminary data.</text>
</comment>
<keyword evidence="3" id="KW-1185">Reference proteome</keyword>
<dbReference type="EMBL" id="JACIEU010000009">
    <property type="protein sequence ID" value="MBB4148721.1"/>
    <property type="molecule type" value="Genomic_DNA"/>
</dbReference>
<sequence>MFLFDFLKSLDKLLYELMSWLVFYPITLWRALRHPLQLMCYADRELGDAPEEQYTDTLSPPLFLLISLLLCHGLELGVIGQNALIKSRVGLDALISSDSNLILFRLIVYSLFPLLMSVRLLRRKKQRIDRDTLRGPFYGQCYLAAPLALFLGLGGTMLLAPHKPLLMGVGGVLLISATMVWYGGMQMIWFGKQLGIGRGAAFLQASLAMIEALGAIILVIALV</sequence>
<feature type="transmembrane region" description="Helical" evidence="1">
    <location>
        <begin position="13"/>
        <end position="32"/>
    </location>
</feature>
<accession>A0A7W6LST0</accession>
<evidence type="ECO:0000256" key="1">
    <source>
        <dbReference type="SAM" id="Phobius"/>
    </source>
</evidence>
<evidence type="ECO:0000313" key="2">
    <source>
        <dbReference type="EMBL" id="MBB4148721.1"/>
    </source>
</evidence>
<gene>
    <name evidence="2" type="ORF">GGQ90_002505</name>
</gene>
<organism evidence="2 3">
    <name type="scientific">Sphingobium scionense</name>
    <dbReference type="NCBI Taxonomy" id="1404341"/>
    <lineage>
        <taxon>Bacteria</taxon>
        <taxon>Pseudomonadati</taxon>
        <taxon>Pseudomonadota</taxon>
        <taxon>Alphaproteobacteria</taxon>
        <taxon>Sphingomonadales</taxon>
        <taxon>Sphingomonadaceae</taxon>
        <taxon>Sphingobium</taxon>
    </lineage>
</organism>
<proteinExistence type="predicted"/>
<evidence type="ECO:0008006" key="4">
    <source>
        <dbReference type="Google" id="ProtNLM"/>
    </source>
</evidence>
<feature type="transmembrane region" description="Helical" evidence="1">
    <location>
        <begin position="166"/>
        <end position="189"/>
    </location>
</feature>
<dbReference type="Proteomes" id="UP000590524">
    <property type="component" value="Unassembled WGS sequence"/>
</dbReference>
<protein>
    <recommendedName>
        <fullName evidence="4">Permease</fullName>
    </recommendedName>
</protein>
<evidence type="ECO:0000313" key="3">
    <source>
        <dbReference type="Proteomes" id="UP000590524"/>
    </source>
</evidence>
<reference evidence="2 3" key="1">
    <citation type="submission" date="2020-08" db="EMBL/GenBank/DDBJ databases">
        <title>Genomic Encyclopedia of Type Strains, Phase IV (KMG-IV): sequencing the most valuable type-strain genomes for metagenomic binning, comparative biology and taxonomic classification.</title>
        <authorList>
            <person name="Goeker M."/>
        </authorList>
    </citation>
    <scope>NUCLEOTIDE SEQUENCE [LARGE SCALE GENOMIC DNA]</scope>
    <source>
        <strain evidence="2 3">DSM 19371</strain>
    </source>
</reference>
<dbReference type="AlphaFoldDB" id="A0A7W6LST0"/>
<feature type="transmembrane region" description="Helical" evidence="1">
    <location>
        <begin position="101"/>
        <end position="121"/>
    </location>
</feature>
<keyword evidence="1" id="KW-0472">Membrane</keyword>